<reference evidence="2 3" key="1">
    <citation type="submission" date="2018-05" db="EMBL/GenBank/DDBJ databases">
        <title>Genomic Encyclopedia of Type Strains, Phase IV (KMG-IV): sequencing the most valuable type-strain genomes for metagenomic binning, comparative biology and taxonomic classification.</title>
        <authorList>
            <person name="Goeker M."/>
        </authorList>
    </citation>
    <scope>NUCLEOTIDE SEQUENCE [LARGE SCALE GENOMIC DNA]</scope>
    <source>
        <strain evidence="2 3">DSM 25350</strain>
    </source>
</reference>
<dbReference type="Proteomes" id="UP000245790">
    <property type="component" value="Unassembled WGS sequence"/>
</dbReference>
<comment type="caution">
    <text evidence="2">The sequence shown here is derived from an EMBL/GenBank/DDBJ whole genome shotgun (WGS) entry which is preliminary data.</text>
</comment>
<accession>A0A316FW28</accession>
<dbReference type="OrthoDB" id="9845306at2"/>
<evidence type="ECO:0000256" key="1">
    <source>
        <dbReference type="SAM" id="SignalP"/>
    </source>
</evidence>
<keyword evidence="1" id="KW-0732">Signal</keyword>
<feature type="signal peptide" evidence="1">
    <location>
        <begin position="1"/>
        <end position="21"/>
    </location>
</feature>
<proteinExistence type="predicted"/>
<gene>
    <name evidence="2" type="ORF">C8D97_10416</name>
</gene>
<dbReference type="RefSeq" id="WP_109762788.1">
    <property type="nucleotide sequence ID" value="NZ_QGGU01000004.1"/>
</dbReference>
<evidence type="ECO:0000313" key="2">
    <source>
        <dbReference type="EMBL" id="PWK52798.1"/>
    </source>
</evidence>
<protein>
    <submittedName>
        <fullName evidence="2">Uncharacterized protein</fullName>
    </submittedName>
</protein>
<dbReference type="EMBL" id="QGGU01000004">
    <property type="protein sequence ID" value="PWK52798.1"/>
    <property type="molecule type" value="Genomic_DNA"/>
</dbReference>
<keyword evidence="3" id="KW-1185">Reference proteome</keyword>
<feature type="chain" id="PRO_5016351462" evidence="1">
    <location>
        <begin position="22"/>
        <end position="155"/>
    </location>
</feature>
<sequence length="155" mass="17836">MKTFKLMVISLLSLSAINLSANEKPQELSSTVNSFMIESYNYVLNINLLIELCAMERYLDVNVDSKEFNENLQNNIKRFAGFAKLESYDEAQIASDVKVKFQSFLQGVRYGGFIADNFLKTQYPQGLCTDEIRKDLQDKIAELTKNNEFQLSEEY</sequence>
<dbReference type="AlphaFoldDB" id="A0A316FW28"/>
<name>A0A316FW28_9GAMM</name>
<evidence type="ECO:0000313" key="3">
    <source>
        <dbReference type="Proteomes" id="UP000245790"/>
    </source>
</evidence>
<organism evidence="2 3">
    <name type="scientific">Pleionea mediterranea</name>
    <dbReference type="NCBI Taxonomy" id="523701"/>
    <lineage>
        <taxon>Bacteria</taxon>
        <taxon>Pseudomonadati</taxon>
        <taxon>Pseudomonadota</taxon>
        <taxon>Gammaproteobacteria</taxon>
        <taxon>Oceanospirillales</taxon>
        <taxon>Pleioneaceae</taxon>
        <taxon>Pleionea</taxon>
    </lineage>
</organism>